<feature type="compositionally biased region" description="Gly residues" evidence="1">
    <location>
        <begin position="356"/>
        <end position="365"/>
    </location>
</feature>
<name>A0A375H427_9BURK</name>
<evidence type="ECO:0000313" key="3">
    <source>
        <dbReference type="Proteomes" id="UP000255168"/>
    </source>
</evidence>
<evidence type="ECO:0000256" key="1">
    <source>
        <dbReference type="SAM" id="MobiDB-lite"/>
    </source>
</evidence>
<proteinExistence type="predicted"/>
<gene>
    <name evidence="2" type="ORF">CBM2607_11369</name>
</gene>
<protein>
    <submittedName>
        <fullName evidence="2">Uncharacterized protein</fullName>
    </submittedName>
</protein>
<feature type="compositionally biased region" description="Basic and acidic residues" evidence="1">
    <location>
        <begin position="343"/>
        <end position="352"/>
    </location>
</feature>
<evidence type="ECO:0000313" key="2">
    <source>
        <dbReference type="EMBL" id="SPD46432.1"/>
    </source>
</evidence>
<sequence>MPGTCMPGRLPRGRNGGAICLSGRVSRRRRADRRGSGRQHFRGVAAGDGVVPARLVAIECAHLFGHEVDEDADARRQMLPAQVADVVGTVIRHMLRQCLDQHMACQVAADLEFRHLRQATAVQHGLQNQVRVVEGQPGGGQVFADAPIDLELPLRNRAAGVAEVDAVVLAQRFQRGRESALFGIGTRRAQHHPRRHQRPGDDVRVFDAAATERDIDLVSDKVGRPVVQHQVDRDIGVGLGKPGQQRGDQLAPELYRSAEAQQAARRSLAQVQHVVHCLGKMRDAAVAVLEEPFAFACQMGGPRGTREQPRAQLRLQLLHIAADRRASDAQPLAGARKAALGSDGHERDDSRVAGRKAGGQGGGGIVQPNANAMVRNRRLHHCWLPSFSGWLANAGCERFALEKSVGPRARQDHATHRWRGSYLRFDASYRGMRPRVQPVRKCRFRCIVVFPRRDRRGVIRSYDFPALTRDLGFKA</sequence>
<dbReference type="AlphaFoldDB" id="A0A375H427"/>
<feature type="region of interest" description="Disordered" evidence="1">
    <location>
        <begin position="326"/>
        <end position="368"/>
    </location>
</feature>
<organism evidence="2 3">
    <name type="scientific">Cupriavidus neocaledonicus</name>
    <dbReference type="NCBI Taxonomy" id="1040979"/>
    <lineage>
        <taxon>Bacteria</taxon>
        <taxon>Pseudomonadati</taxon>
        <taxon>Pseudomonadota</taxon>
        <taxon>Betaproteobacteria</taxon>
        <taxon>Burkholderiales</taxon>
        <taxon>Burkholderiaceae</taxon>
        <taxon>Cupriavidus</taxon>
    </lineage>
</organism>
<reference evidence="2 3" key="1">
    <citation type="submission" date="2018-01" db="EMBL/GenBank/DDBJ databases">
        <authorList>
            <person name="Clerissi C."/>
        </authorList>
    </citation>
    <scope>NUCLEOTIDE SEQUENCE [LARGE SCALE GENOMIC DNA]</scope>
    <source>
        <strain evidence="2">Cupriavidus taiwanensis STM 6160</strain>
    </source>
</reference>
<accession>A0A375H427</accession>
<dbReference type="Proteomes" id="UP000255168">
    <property type="component" value="Chromosome I"/>
</dbReference>
<dbReference type="EMBL" id="LT984806">
    <property type="protein sequence ID" value="SPD46432.1"/>
    <property type="molecule type" value="Genomic_DNA"/>
</dbReference>